<reference evidence="1" key="2">
    <citation type="journal article" date="2015" name="Fish Shellfish Immunol.">
        <title>Early steps in the European eel (Anguilla anguilla)-Vibrio vulnificus interaction in the gills: Role of the RtxA13 toxin.</title>
        <authorList>
            <person name="Callol A."/>
            <person name="Pajuelo D."/>
            <person name="Ebbesson L."/>
            <person name="Teles M."/>
            <person name="MacKenzie S."/>
            <person name="Amaro C."/>
        </authorList>
    </citation>
    <scope>NUCLEOTIDE SEQUENCE</scope>
</reference>
<reference evidence="1" key="1">
    <citation type="submission" date="2014-11" db="EMBL/GenBank/DDBJ databases">
        <authorList>
            <person name="Amaro Gonzalez C."/>
        </authorList>
    </citation>
    <scope>NUCLEOTIDE SEQUENCE</scope>
</reference>
<evidence type="ECO:0000313" key="1">
    <source>
        <dbReference type="EMBL" id="JAH62850.1"/>
    </source>
</evidence>
<protein>
    <submittedName>
        <fullName evidence="1">Uncharacterized protein</fullName>
    </submittedName>
</protein>
<organism evidence="1">
    <name type="scientific">Anguilla anguilla</name>
    <name type="common">European freshwater eel</name>
    <name type="synonym">Muraena anguilla</name>
    <dbReference type="NCBI Taxonomy" id="7936"/>
    <lineage>
        <taxon>Eukaryota</taxon>
        <taxon>Metazoa</taxon>
        <taxon>Chordata</taxon>
        <taxon>Craniata</taxon>
        <taxon>Vertebrata</taxon>
        <taxon>Euteleostomi</taxon>
        <taxon>Actinopterygii</taxon>
        <taxon>Neopterygii</taxon>
        <taxon>Teleostei</taxon>
        <taxon>Anguilliformes</taxon>
        <taxon>Anguillidae</taxon>
        <taxon>Anguilla</taxon>
    </lineage>
</organism>
<name>A0A0E9UCC9_ANGAN</name>
<dbReference type="EMBL" id="GBXM01045727">
    <property type="protein sequence ID" value="JAH62850.1"/>
    <property type="molecule type" value="Transcribed_RNA"/>
</dbReference>
<accession>A0A0E9UCC9</accession>
<proteinExistence type="predicted"/>
<sequence>MKIPLYWLLPGFP</sequence>